<dbReference type="InterPro" id="IPR019273">
    <property type="entry name" value="Lunapark_Znf"/>
</dbReference>
<dbReference type="Pfam" id="PF02590">
    <property type="entry name" value="SPOUT_MTase"/>
    <property type="match status" value="1"/>
</dbReference>
<dbReference type="GO" id="GO:0008168">
    <property type="term" value="F:methyltransferase activity"/>
    <property type="evidence" value="ECO:0007669"/>
    <property type="project" value="InterPro"/>
</dbReference>
<dbReference type="CDD" id="cd18081">
    <property type="entry name" value="RlmH-like"/>
    <property type="match status" value="1"/>
</dbReference>
<dbReference type="EMBL" id="JAYWIO010000005">
    <property type="protein sequence ID" value="KAK7260824.1"/>
    <property type="molecule type" value="Genomic_DNA"/>
</dbReference>
<dbReference type="SUPFAM" id="SSF75217">
    <property type="entry name" value="alpha/beta knot"/>
    <property type="match status" value="1"/>
</dbReference>
<feature type="region of interest" description="Disordered" evidence="1">
    <location>
        <begin position="772"/>
        <end position="795"/>
    </location>
</feature>
<feature type="compositionally biased region" description="Polar residues" evidence="1">
    <location>
        <begin position="626"/>
        <end position="657"/>
    </location>
</feature>
<name>A0AAN9EPG9_CROPI</name>
<keyword evidence="2" id="KW-0472">Membrane</keyword>
<protein>
    <recommendedName>
        <fullName evidence="3">Lunapark zinc ribbon domain-containing protein</fullName>
    </recommendedName>
</protein>
<dbReference type="InterPro" id="IPR040115">
    <property type="entry name" value="Lnp"/>
</dbReference>
<reference evidence="4 5" key="1">
    <citation type="submission" date="2024-01" db="EMBL/GenBank/DDBJ databases">
        <title>The genomes of 5 underutilized Papilionoideae crops provide insights into root nodulation and disease resistanc.</title>
        <authorList>
            <person name="Yuan L."/>
        </authorList>
    </citation>
    <scope>NUCLEOTIDE SEQUENCE [LARGE SCALE GENOMIC DNA]</scope>
    <source>
        <strain evidence="4">ZHUSHIDOU_FW_LH</strain>
        <tissue evidence="4">Leaf</tissue>
    </source>
</reference>
<dbReference type="InterPro" id="IPR003742">
    <property type="entry name" value="RlmH-like"/>
</dbReference>
<sequence length="795" mass="88181">MGPGTNTHPTIYYKLRWWVVAVGSRCRWVVPVGVAGRGAGGSHAGGSVVVGLLAGGGASGRRAARESRCWLRVGLRVVAAVGVGAADGNGGGGWRREERRSSKKFKYAAQSVRALPIRILSVGKKRSQGLQLMVDEYVEKLKLYCTVEDVLIRSNPRNARDQRAQVDDEDMAVMNLIRSDDWVVMLDERGQDIGSEKMAELVGDAGNTGASRLSFCIGGPYGHGRKMRERANISIKLSSLVLNHQIALLVLMEQLYRSWTILRGQKLGQHFGIMNSVPTILSTYLSLVVLNLKHMKPVSHIRNERLDLHTLQSSHDLHQQLCNLTLKVDPMASRIGLKFHFGTVGVRLCYLSKWLGDRSSTLANYRSEAVKRFSKSDRRRGEIERDRVMADEKVVEGSEKKETSTAATNENGGEKKKKEEEGKKGIISRIWNVIFRSNRDDFEKRLQYISKEEATVMTRMSRRSHSWRRKSRQIIIFSVIFEVIAVVYAIMTTRSTEMNWKMRAIRVLPMFLLPVLSSAAYSTFVSYIRFCDRKDQKILEKLRAERQAKIDELKEKTNYYTTQQLIQRYDTDPAAKAAAATVLASKLGADSGLKVYVGDESNPGAPTGKSNDAELGKSTGLRNRKQVQSQSRSTTPGTATPNHSDQQQLVGSGGIAQTQTSEHNQLVVVEHHQPQSSTANDGGWIARIAALLVGEDPAQSFALICGNCHMHNGLSRKEDYPFITYYCPHCHALNKPKQLDELITGSNSPNTEVAEVVKNASASAIDSIIKSNNPISTSPEIEEVSERASLGEKSS</sequence>
<dbReference type="GO" id="GO:0071786">
    <property type="term" value="P:endoplasmic reticulum tubular network organization"/>
    <property type="evidence" value="ECO:0007669"/>
    <property type="project" value="InterPro"/>
</dbReference>
<evidence type="ECO:0000256" key="2">
    <source>
        <dbReference type="SAM" id="Phobius"/>
    </source>
</evidence>
<dbReference type="PANTHER" id="PTHR22166:SF12">
    <property type="entry name" value="ENDOPLASMIC RETICULUM JUNCTION FORMATION PROTEIN LUNAPARK"/>
    <property type="match status" value="1"/>
</dbReference>
<dbReference type="Gene3D" id="3.40.1280.10">
    <property type="match status" value="1"/>
</dbReference>
<keyword evidence="5" id="KW-1185">Reference proteome</keyword>
<proteinExistence type="inferred from homology"/>
<feature type="region of interest" description="Disordered" evidence="1">
    <location>
        <begin position="598"/>
        <end position="657"/>
    </location>
</feature>
<dbReference type="HAMAP" id="MF_00658">
    <property type="entry name" value="23SrRNA_methyltr_H"/>
    <property type="match status" value="1"/>
</dbReference>
<dbReference type="AlphaFoldDB" id="A0AAN9EPG9"/>
<feature type="region of interest" description="Disordered" evidence="1">
    <location>
        <begin position="391"/>
        <end position="420"/>
    </location>
</feature>
<feature type="transmembrane region" description="Helical" evidence="2">
    <location>
        <begin position="511"/>
        <end position="531"/>
    </location>
</feature>
<feature type="compositionally biased region" description="Basic and acidic residues" evidence="1">
    <location>
        <begin position="784"/>
        <end position="795"/>
    </location>
</feature>
<dbReference type="Pfam" id="PF10058">
    <property type="entry name" value="Zn_ribbon_10"/>
    <property type="match status" value="1"/>
</dbReference>
<dbReference type="PANTHER" id="PTHR22166">
    <property type="entry name" value="ENDOPLASMIC RETICULUM JUNCTION FORMATION PROTEIN LUNAPARK"/>
    <property type="match status" value="1"/>
</dbReference>
<gene>
    <name evidence="4" type="ORF">RIF29_27122</name>
</gene>
<dbReference type="InterPro" id="IPR029028">
    <property type="entry name" value="Alpha/beta_knot_MTases"/>
</dbReference>
<dbReference type="GO" id="GO:0071782">
    <property type="term" value="C:endoplasmic reticulum tubular network"/>
    <property type="evidence" value="ECO:0007669"/>
    <property type="project" value="TreeGrafter"/>
</dbReference>
<evidence type="ECO:0000313" key="5">
    <source>
        <dbReference type="Proteomes" id="UP001372338"/>
    </source>
</evidence>
<feature type="domain" description="Lunapark zinc ribbon" evidence="3">
    <location>
        <begin position="684"/>
        <end position="734"/>
    </location>
</feature>
<dbReference type="InterPro" id="IPR029026">
    <property type="entry name" value="tRNA_m1G_MTases_N"/>
</dbReference>
<comment type="caution">
    <text evidence="4">The sequence shown here is derived from an EMBL/GenBank/DDBJ whole genome shotgun (WGS) entry which is preliminary data.</text>
</comment>
<feature type="transmembrane region" description="Helical" evidence="2">
    <location>
        <begin position="474"/>
        <end position="491"/>
    </location>
</feature>
<feature type="transmembrane region" description="Helical" evidence="2">
    <location>
        <begin position="272"/>
        <end position="292"/>
    </location>
</feature>
<feature type="compositionally biased region" description="Basic and acidic residues" evidence="1">
    <location>
        <begin position="391"/>
        <end position="403"/>
    </location>
</feature>
<keyword evidence="2" id="KW-0812">Transmembrane</keyword>
<dbReference type="SFLD" id="SFLDS00070">
    <property type="entry name" value="SPOUT_Methyltransferase"/>
    <property type="match status" value="1"/>
</dbReference>
<dbReference type="Proteomes" id="UP001372338">
    <property type="component" value="Unassembled WGS sequence"/>
</dbReference>
<evidence type="ECO:0000313" key="4">
    <source>
        <dbReference type="EMBL" id="KAK7260824.1"/>
    </source>
</evidence>
<organism evidence="4 5">
    <name type="scientific">Crotalaria pallida</name>
    <name type="common">Smooth rattlebox</name>
    <name type="synonym">Crotalaria striata</name>
    <dbReference type="NCBI Taxonomy" id="3830"/>
    <lineage>
        <taxon>Eukaryota</taxon>
        <taxon>Viridiplantae</taxon>
        <taxon>Streptophyta</taxon>
        <taxon>Embryophyta</taxon>
        <taxon>Tracheophyta</taxon>
        <taxon>Spermatophyta</taxon>
        <taxon>Magnoliopsida</taxon>
        <taxon>eudicotyledons</taxon>
        <taxon>Gunneridae</taxon>
        <taxon>Pentapetalae</taxon>
        <taxon>rosids</taxon>
        <taxon>fabids</taxon>
        <taxon>Fabales</taxon>
        <taxon>Fabaceae</taxon>
        <taxon>Papilionoideae</taxon>
        <taxon>50 kb inversion clade</taxon>
        <taxon>genistoids sensu lato</taxon>
        <taxon>core genistoids</taxon>
        <taxon>Crotalarieae</taxon>
        <taxon>Crotalaria</taxon>
    </lineage>
</organism>
<evidence type="ECO:0000259" key="3">
    <source>
        <dbReference type="Pfam" id="PF10058"/>
    </source>
</evidence>
<dbReference type="GO" id="GO:0006364">
    <property type="term" value="P:rRNA processing"/>
    <property type="evidence" value="ECO:0007669"/>
    <property type="project" value="InterPro"/>
</dbReference>
<accession>A0AAN9EPG9</accession>
<evidence type="ECO:0000256" key="1">
    <source>
        <dbReference type="SAM" id="MobiDB-lite"/>
    </source>
</evidence>
<keyword evidence="2" id="KW-1133">Transmembrane helix</keyword>